<dbReference type="Proteomes" id="UP000018692">
    <property type="component" value="Unassembled WGS sequence"/>
</dbReference>
<name>V8AQG4_9LACT</name>
<dbReference type="PATRIC" id="fig|1380772.3.peg.770"/>
<comment type="caution">
    <text evidence="1">The sequence shown here is derived from an EMBL/GenBank/DDBJ whole genome shotgun (WGS) entry which is preliminary data.</text>
</comment>
<evidence type="ECO:0000313" key="1">
    <source>
        <dbReference type="EMBL" id="ETD05204.1"/>
    </source>
</evidence>
<sequence length="489" mass="54233">MENYGERPIMARIRLSEFLEYQRGEGDFTPLVPGSERDNLATWITWIPSANNINQRADTGNSSAFNRYAQLTFGWSREGETAPWYMPTFNHDNLDLRTAAAGHARDYIAGAGATDGTTDGTTHPGDGTDAYWSSGDTFDNSAGIWPGETVTHQAAQNLRQQRAPMTIEQWSNLLPYQQIGDFWVVDHTTGWAYWASLLEPGNASSYLLDAAELTEAIEDTVFNGSYYYGIHVDSQLISPDNSEEFLPGGDSRLEAFLTGIKNNSMNDEGTTNARADIDSPPSSFNFDTMLPGRVFTMAGEQYLYLEDMGNGNHMIIRHEAIRNTSFNEQPQVLSNWFSGLDAEVRGMVQPVSIPAVPIVDWGLVEGWEGVSRWIPAEWATAERFAEGRADRTDVNSSGTPQAFALSLADVVHLSTPEGPFFNGRARAAAGHSWWWLRTLSQINSPRPSWLVYYHPVHHPVRTGELHGQIRGGDDSSELGGVRPAIIIHQ</sequence>
<protein>
    <submittedName>
        <fullName evidence="1">Uncharacterized protein</fullName>
    </submittedName>
</protein>
<dbReference type="EMBL" id="AVFE01000009">
    <property type="protein sequence ID" value="ETD05204.1"/>
    <property type="molecule type" value="Genomic_DNA"/>
</dbReference>
<evidence type="ECO:0000313" key="2">
    <source>
        <dbReference type="Proteomes" id="UP000018692"/>
    </source>
</evidence>
<reference evidence="1 2" key="1">
    <citation type="submission" date="2013-07" db="EMBL/GenBank/DDBJ databases">
        <title>Isolation of Lactococcus garvieae strain TRF1 from the fecal material of a timber rattlesnake.</title>
        <authorList>
            <person name="McLaughlin R.W."/>
            <person name="Cochran P.A."/>
            <person name="Dowd S.E."/>
        </authorList>
    </citation>
    <scope>NUCLEOTIDE SEQUENCE [LARGE SCALE GENOMIC DNA]</scope>
    <source>
        <strain evidence="1 2">TRF1</strain>
    </source>
</reference>
<organism evidence="1 2">
    <name type="scientific">Lactococcus garvieae TRF1</name>
    <dbReference type="NCBI Taxonomy" id="1380772"/>
    <lineage>
        <taxon>Bacteria</taxon>
        <taxon>Bacillati</taxon>
        <taxon>Bacillota</taxon>
        <taxon>Bacilli</taxon>
        <taxon>Lactobacillales</taxon>
        <taxon>Streptococcaceae</taxon>
        <taxon>Lactococcus</taxon>
    </lineage>
</organism>
<accession>V8AQG4</accession>
<dbReference type="AlphaFoldDB" id="V8AQG4"/>
<gene>
    <name evidence="1" type="ORF">N568_0103845</name>
</gene>
<proteinExistence type="predicted"/>